<dbReference type="PANTHER" id="PTHR42916">
    <property type="entry name" value="2-SUCCINYL-5-ENOLPYRUVYL-6-HYDROXY-3-CYCLOHEXENE-1-CARBOXYLATE SYNTHASE"/>
    <property type="match status" value="1"/>
</dbReference>
<dbReference type="Pfam" id="PF02775">
    <property type="entry name" value="TPP_enzyme_C"/>
    <property type="match status" value="1"/>
</dbReference>
<dbReference type="Gene3D" id="3.40.50.970">
    <property type="match status" value="2"/>
</dbReference>
<dbReference type="PIRSF" id="PIRSF004983">
    <property type="entry name" value="MenD"/>
    <property type="match status" value="1"/>
</dbReference>
<sequence length="565" mass="62825">MNKKRKGIMFSNKDNVNILTALLIQHNITDIVVCPGSRNSALVHNFCEAEDMVCYPVTDERSAAFFAVGVSLAKHKPVVVCVTSGSALLDVAPAVAEAYYQNVPLIVISADRPAQWIEQGDGQTMPQANVLSPFVRKSVNLPEPKDEEEHWFCNRLVNEALIECSRMEYGPVHINVPISEPLFNYDVEKLPLERKITCSQQINDSNAARKIVENIGKCDRPLIVIGQEARNRMEAVKHEINALRKRFVIVQDKLSDATEAEPQAIDALLASTDNIEALRPDLIIYMGGTIVSKLLKRFLRNSNPEHSILIDPRGEIRDTFMNLTDAVQCSTIDFIKLLATETKAIKSSNYYNLWQKEGQRVGNIAKNYVPTYSQMLATKLFHEKLNQYKVERQVVYGNSSAVRLGNFYSSDYIFVNRGVNGIDGSLSTAVGLAAANPTVKTFCIIGDLSFFYDQNALWNNNLHKNLAILLLNNSGGGIFLQLPGLEKSAHRATIMGSGLPVTAQGACQTHGIHYLSATNSKELKTGLEQFFNQKDSPILLEIFTDTATDAAAWQTFNEEIKKNNK</sequence>
<comment type="similarity">
    <text evidence="7">Belongs to the TPP enzyme family. MenD subfamily.</text>
</comment>
<gene>
    <name evidence="7" type="primary">menD</name>
    <name evidence="10" type="ORF">HMPREF0653_02080</name>
</gene>
<evidence type="ECO:0000256" key="7">
    <source>
        <dbReference type="HAMAP-Rule" id="MF_01659"/>
    </source>
</evidence>
<comment type="function">
    <text evidence="7">Catalyzes the thiamine diphosphate-dependent decarboxylation of 2-oxoglutarate and the subsequent addition of the resulting succinic semialdehyde-thiamine pyrophosphate anion to isochorismate to yield 2-succinyl-5-enolpyruvyl-6-hydroxy-3-cyclohexene-1-carboxylate (SEPHCHC).</text>
</comment>
<evidence type="ECO:0000259" key="9">
    <source>
        <dbReference type="Pfam" id="PF02776"/>
    </source>
</evidence>
<dbReference type="PANTHER" id="PTHR42916:SF1">
    <property type="entry name" value="PROTEIN PHYLLO, CHLOROPLASTIC"/>
    <property type="match status" value="1"/>
</dbReference>
<organism evidence="10 11">
    <name type="scientific">Prevotella disiens JCM 6334 = ATCC 29426</name>
    <dbReference type="NCBI Taxonomy" id="1235811"/>
    <lineage>
        <taxon>Bacteria</taxon>
        <taxon>Pseudomonadati</taxon>
        <taxon>Bacteroidota</taxon>
        <taxon>Bacteroidia</taxon>
        <taxon>Bacteroidales</taxon>
        <taxon>Prevotellaceae</taxon>
        <taxon>Prevotella</taxon>
    </lineage>
</organism>
<dbReference type="CDD" id="cd07037">
    <property type="entry name" value="TPP_PYR_MenD"/>
    <property type="match status" value="1"/>
</dbReference>
<dbReference type="InterPro" id="IPR029061">
    <property type="entry name" value="THDP-binding"/>
</dbReference>
<comment type="cofactor">
    <cofactor evidence="7">
        <name>thiamine diphosphate</name>
        <dbReference type="ChEBI" id="CHEBI:58937"/>
    </cofactor>
    <text evidence="7">Binds 1 thiamine pyrophosphate per subunit.</text>
</comment>
<evidence type="ECO:0000256" key="6">
    <source>
        <dbReference type="ARBA" id="ARBA00023211"/>
    </source>
</evidence>
<dbReference type="InterPro" id="IPR029035">
    <property type="entry name" value="DHS-like_NAD/FAD-binding_dom"/>
</dbReference>
<evidence type="ECO:0000256" key="1">
    <source>
        <dbReference type="ARBA" id="ARBA00022428"/>
    </source>
</evidence>
<dbReference type="SUPFAM" id="SSF52467">
    <property type="entry name" value="DHS-like NAD/FAD-binding domain"/>
    <property type="match status" value="1"/>
</dbReference>
<dbReference type="InterPro" id="IPR011766">
    <property type="entry name" value="TPP_enzyme_TPP-bd"/>
</dbReference>
<dbReference type="InterPro" id="IPR004433">
    <property type="entry name" value="MenaQ_synth_MenD"/>
</dbReference>
<keyword evidence="6 7" id="KW-0464">Manganese</keyword>
<comment type="pathway">
    <text evidence="7">Quinol/quinone metabolism; menaquinone biosynthesis.</text>
</comment>
<keyword evidence="11" id="KW-1185">Reference proteome</keyword>
<evidence type="ECO:0000256" key="5">
    <source>
        <dbReference type="ARBA" id="ARBA00023052"/>
    </source>
</evidence>
<dbReference type="EMBL" id="AWUY01000192">
    <property type="protein sequence ID" value="ERJ75000.1"/>
    <property type="molecule type" value="Genomic_DNA"/>
</dbReference>
<keyword evidence="3 7" id="KW-0479">Metal-binding</keyword>
<keyword evidence="1 7" id="KW-0474">Menaquinone biosynthesis</keyword>
<evidence type="ECO:0000259" key="8">
    <source>
        <dbReference type="Pfam" id="PF02775"/>
    </source>
</evidence>
<keyword evidence="2 7" id="KW-0808">Transferase</keyword>
<keyword evidence="4 7" id="KW-0460">Magnesium</keyword>
<comment type="cofactor">
    <cofactor evidence="7">
        <name>Mg(2+)</name>
        <dbReference type="ChEBI" id="CHEBI:18420"/>
    </cofactor>
    <cofactor evidence="7">
        <name>Mn(2+)</name>
        <dbReference type="ChEBI" id="CHEBI:29035"/>
    </cofactor>
</comment>
<dbReference type="Pfam" id="PF02776">
    <property type="entry name" value="TPP_enzyme_N"/>
    <property type="match status" value="1"/>
</dbReference>
<comment type="caution">
    <text evidence="10">The sequence shown here is derived from an EMBL/GenBank/DDBJ whole genome shotgun (WGS) entry which is preliminary data.</text>
</comment>
<evidence type="ECO:0000313" key="11">
    <source>
        <dbReference type="Proteomes" id="UP000016660"/>
    </source>
</evidence>
<dbReference type="EC" id="2.2.1.9" evidence="7"/>
<dbReference type="HAMAP" id="MF_01659">
    <property type="entry name" value="MenD"/>
    <property type="match status" value="1"/>
</dbReference>
<comment type="subunit">
    <text evidence="7">Homodimer.</text>
</comment>
<comment type="pathway">
    <text evidence="7">Quinol/quinone metabolism; 1,4-dihydroxy-2-naphthoate biosynthesis; 1,4-dihydroxy-2-naphthoate from chorismate: step 2/7.</text>
</comment>
<reference evidence="10 11" key="1">
    <citation type="submission" date="2013-06" db="EMBL/GenBank/DDBJ databases">
        <authorList>
            <person name="Weinstock G."/>
            <person name="Sodergren E."/>
            <person name="Lobos E.A."/>
            <person name="Fulton L."/>
            <person name="Fulton R."/>
            <person name="Courtney L."/>
            <person name="Fronick C."/>
            <person name="O'Laughlin M."/>
            <person name="Godfrey J."/>
            <person name="Wilson R.M."/>
            <person name="Miner T."/>
            <person name="Farmer C."/>
            <person name="Delehaunty K."/>
            <person name="Cordes M."/>
            <person name="Minx P."/>
            <person name="Tomlinson C."/>
            <person name="Chen J."/>
            <person name="Wollam A."/>
            <person name="Pepin K.H."/>
            <person name="Bhonagiri V."/>
            <person name="Zhang X."/>
            <person name="Warren W."/>
            <person name="Mitreva M."/>
            <person name="Mardis E.R."/>
            <person name="Wilson R.K."/>
        </authorList>
    </citation>
    <scope>NUCLEOTIDE SEQUENCE [LARGE SCALE GENOMIC DNA]</scope>
    <source>
        <strain evidence="10 11">ATCC 29426</strain>
    </source>
</reference>
<evidence type="ECO:0000256" key="2">
    <source>
        <dbReference type="ARBA" id="ARBA00022679"/>
    </source>
</evidence>
<dbReference type="Gene3D" id="3.40.50.1220">
    <property type="entry name" value="TPP-binding domain"/>
    <property type="match status" value="1"/>
</dbReference>
<feature type="domain" description="Thiamine pyrophosphate enzyme N-terminal TPP-binding" evidence="9">
    <location>
        <begin position="18"/>
        <end position="124"/>
    </location>
</feature>
<dbReference type="Proteomes" id="UP000016660">
    <property type="component" value="Unassembled WGS sequence"/>
</dbReference>
<keyword evidence="5 7" id="KW-0786">Thiamine pyrophosphate</keyword>
<evidence type="ECO:0000256" key="3">
    <source>
        <dbReference type="ARBA" id="ARBA00022723"/>
    </source>
</evidence>
<proteinExistence type="inferred from homology"/>
<protein>
    <recommendedName>
        <fullName evidence="7">2-succinyl-5-enolpyruvyl-6-hydroxy-3-cyclohexene-1-carboxylate synthase</fullName>
        <shortName evidence="7">SEPHCHC synthase</shortName>
        <ecNumber evidence="7">2.2.1.9</ecNumber>
    </recommendedName>
    <alternativeName>
        <fullName evidence="7">Menaquinone biosynthesis protein MenD</fullName>
    </alternativeName>
</protein>
<accession>A0ABN0NQ68</accession>
<name>A0ABN0NQ68_9BACT</name>
<dbReference type="NCBIfam" id="TIGR00173">
    <property type="entry name" value="menD"/>
    <property type="match status" value="1"/>
</dbReference>
<evidence type="ECO:0000256" key="4">
    <source>
        <dbReference type="ARBA" id="ARBA00022842"/>
    </source>
</evidence>
<feature type="domain" description="Thiamine pyrophosphate enzyme TPP-binding" evidence="8">
    <location>
        <begin position="412"/>
        <end position="542"/>
    </location>
</feature>
<comment type="catalytic activity">
    <reaction evidence="7">
        <text>isochorismate + 2-oxoglutarate + H(+) = 5-enolpyruvoyl-6-hydroxy-2-succinyl-cyclohex-3-ene-1-carboxylate + CO2</text>
        <dbReference type="Rhea" id="RHEA:25593"/>
        <dbReference type="ChEBI" id="CHEBI:15378"/>
        <dbReference type="ChEBI" id="CHEBI:16526"/>
        <dbReference type="ChEBI" id="CHEBI:16810"/>
        <dbReference type="ChEBI" id="CHEBI:29780"/>
        <dbReference type="ChEBI" id="CHEBI:58818"/>
        <dbReference type="EC" id="2.2.1.9"/>
    </reaction>
</comment>
<dbReference type="InterPro" id="IPR012001">
    <property type="entry name" value="Thiamin_PyroP_enz_TPP-bd_dom"/>
</dbReference>
<dbReference type="SUPFAM" id="SSF52518">
    <property type="entry name" value="Thiamin diphosphate-binding fold (THDP-binding)"/>
    <property type="match status" value="2"/>
</dbReference>
<evidence type="ECO:0000313" key="10">
    <source>
        <dbReference type="EMBL" id="ERJ75000.1"/>
    </source>
</evidence>